<name>A0AAV3R0T1_LITER</name>
<reference evidence="1 2" key="1">
    <citation type="submission" date="2024-01" db="EMBL/GenBank/DDBJ databases">
        <title>The complete chloroplast genome sequence of Lithospermum erythrorhizon: insights into the phylogenetic relationship among Boraginaceae species and the maternal lineages of purple gromwells.</title>
        <authorList>
            <person name="Okada T."/>
            <person name="Watanabe K."/>
        </authorList>
    </citation>
    <scope>NUCLEOTIDE SEQUENCE [LARGE SCALE GENOMIC DNA]</scope>
</reference>
<dbReference type="Proteomes" id="UP001454036">
    <property type="component" value="Unassembled WGS sequence"/>
</dbReference>
<dbReference type="AlphaFoldDB" id="A0AAV3R0T1"/>
<comment type="caution">
    <text evidence="1">The sequence shown here is derived from an EMBL/GenBank/DDBJ whole genome shotgun (WGS) entry which is preliminary data.</text>
</comment>
<evidence type="ECO:0000313" key="1">
    <source>
        <dbReference type="EMBL" id="GAA0169900.1"/>
    </source>
</evidence>
<keyword evidence="2" id="KW-1185">Reference proteome</keyword>
<gene>
    <name evidence="1" type="ORF">LIER_40847</name>
</gene>
<protein>
    <submittedName>
        <fullName evidence="1">Uncharacterized protein</fullName>
    </submittedName>
</protein>
<sequence>MDLWENKKGFMQCDHYGMKGHVRDTCYRLKGYPEGFGSRNQRPRMMEPRGFTGPQKNYTATNLSQGEAVSEVSDTSNQQLRALMHTVETLHKEITKMKENRCSTNTELVNFAQCEEFAGLCVNEHDKKDGVSWIVDT</sequence>
<dbReference type="EMBL" id="BAABME010024283">
    <property type="protein sequence ID" value="GAA0169900.1"/>
    <property type="molecule type" value="Genomic_DNA"/>
</dbReference>
<accession>A0AAV3R0T1</accession>
<organism evidence="1 2">
    <name type="scientific">Lithospermum erythrorhizon</name>
    <name type="common">Purple gromwell</name>
    <name type="synonym">Lithospermum officinale var. erythrorhizon</name>
    <dbReference type="NCBI Taxonomy" id="34254"/>
    <lineage>
        <taxon>Eukaryota</taxon>
        <taxon>Viridiplantae</taxon>
        <taxon>Streptophyta</taxon>
        <taxon>Embryophyta</taxon>
        <taxon>Tracheophyta</taxon>
        <taxon>Spermatophyta</taxon>
        <taxon>Magnoliopsida</taxon>
        <taxon>eudicotyledons</taxon>
        <taxon>Gunneridae</taxon>
        <taxon>Pentapetalae</taxon>
        <taxon>asterids</taxon>
        <taxon>lamiids</taxon>
        <taxon>Boraginales</taxon>
        <taxon>Boraginaceae</taxon>
        <taxon>Boraginoideae</taxon>
        <taxon>Lithospermeae</taxon>
        <taxon>Lithospermum</taxon>
    </lineage>
</organism>
<proteinExistence type="predicted"/>
<evidence type="ECO:0000313" key="2">
    <source>
        <dbReference type="Proteomes" id="UP001454036"/>
    </source>
</evidence>